<reference evidence="10 11" key="1">
    <citation type="submission" date="2012-08" db="EMBL/GenBank/DDBJ databases">
        <authorList>
            <person name="Gan P.H.P."/>
            <person name="Ikeda K."/>
            <person name="Irieda H."/>
            <person name="Narusaka M."/>
            <person name="O'Connell R.J."/>
            <person name="Narusaka Y."/>
            <person name="Takano Y."/>
            <person name="Kubo Y."/>
            <person name="Shirasu K."/>
        </authorList>
    </citation>
    <scope>NUCLEOTIDE SEQUENCE [LARGE SCALE GENOMIC DNA]</scope>
    <source>
        <strain evidence="10 11">Nara gc5</strain>
    </source>
</reference>
<reference evidence="10 11" key="2">
    <citation type="submission" date="2020-04" db="EMBL/GenBank/DDBJ databases">
        <title>Genome sequencing and assembly of multiple isolates from the Colletotrichum gloeosporioides species complex.</title>
        <authorList>
            <person name="Gan P."/>
            <person name="Shirasu K."/>
        </authorList>
    </citation>
    <scope>NUCLEOTIDE SEQUENCE [LARGE SCALE GENOMIC DNA]</scope>
    <source>
        <strain evidence="10 11">Nara gc5</strain>
    </source>
</reference>
<dbReference type="InterPro" id="IPR001138">
    <property type="entry name" value="Zn2Cys6_DnaBD"/>
</dbReference>
<dbReference type="OrthoDB" id="189997at2759"/>
<accession>A0A7J6JPE7</accession>
<dbReference type="CDD" id="cd00067">
    <property type="entry name" value="GAL4"/>
    <property type="match status" value="1"/>
</dbReference>
<evidence type="ECO:0000256" key="2">
    <source>
        <dbReference type="ARBA" id="ARBA00022723"/>
    </source>
</evidence>
<dbReference type="GO" id="GO:0045944">
    <property type="term" value="P:positive regulation of transcription by RNA polymerase II"/>
    <property type="evidence" value="ECO:0007669"/>
    <property type="project" value="TreeGrafter"/>
</dbReference>
<dbReference type="SUPFAM" id="SSF57701">
    <property type="entry name" value="Zn2/Cys6 DNA-binding domain"/>
    <property type="match status" value="1"/>
</dbReference>
<name>A0A7J6JPE7_COLFN</name>
<evidence type="ECO:0000313" key="11">
    <source>
        <dbReference type="Proteomes" id="UP000011096"/>
    </source>
</evidence>
<keyword evidence="7" id="KW-0539">Nucleus</keyword>
<dbReference type="PROSITE" id="PS00463">
    <property type="entry name" value="ZN2_CY6_FUNGAL_1"/>
    <property type="match status" value="1"/>
</dbReference>
<dbReference type="GO" id="GO:0043565">
    <property type="term" value="F:sequence-specific DNA binding"/>
    <property type="evidence" value="ECO:0007669"/>
    <property type="project" value="TreeGrafter"/>
</dbReference>
<dbReference type="EMBL" id="ANPB02000001">
    <property type="protein sequence ID" value="KAF4492666.1"/>
    <property type="molecule type" value="Genomic_DNA"/>
</dbReference>
<dbReference type="SMART" id="SM00906">
    <property type="entry name" value="Fungal_trans"/>
    <property type="match status" value="1"/>
</dbReference>
<dbReference type="Pfam" id="PF04082">
    <property type="entry name" value="Fungal_trans"/>
    <property type="match status" value="1"/>
</dbReference>
<evidence type="ECO:0000256" key="4">
    <source>
        <dbReference type="ARBA" id="ARBA00023015"/>
    </source>
</evidence>
<keyword evidence="2" id="KW-0479">Metal-binding</keyword>
<feature type="domain" description="Zn(2)-C6 fungal-type" evidence="9">
    <location>
        <begin position="26"/>
        <end position="54"/>
    </location>
</feature>
<dbReference type="InterPro" id="IPR052202">
    <property type="entry name" value="Yeast_MetPath_Reg"/>
</dbReference>
<dbReference type="Gene3D" id="4.10.240.10">
    <property type="entry name" value="Zn(2)-C6 fungal-type DNA-binding domain"/>
    <property type="match status" value="1"/>
</dbReference>
<evidence type="ECO:0000256" key="8">
    <source>
        <dbReference type="SAM" id="MobiDB-lite"/>
    </source>
</evidence>
<proteinExistence type="predicted"/>
<evidence type="ECO:0000313" key="10">
    <source>
        <dbReference type="EMBL" id="KAF4492666.1"/>
    </source>
</evidence>
<gene>
    <name evidence="10" type="primary">uaY-7</name>
    <name evidence="10" type="ORF">CGGC5_v001332</name>
</gene>
<dbReference type="AlphaFoldDB" id="A0A7J6JPE7"/>
<keyword evidence="4" id="KW-0805">Transcription regulation</keyword>
<dbReference type="GO" id="GO:0006351">
    <property type="term" value="P:DNA-templated transcription"/>
    <property type="evidence" value="ECO:0007669"/>
    <property type="project" value="InterPro"/>
</dbReference>
<dbReference type="PANTHER" id="PTHR47782">
    <property type="entry name" value="ZN(II)2CYS6 TRANSCRIPTION FACTOR (EUROFUNG)-RELATED"/>
    <property type="match status" value="1"/>
</dbReference>
<dbReference type="GO" id="GO:0008270">
    <property type="term" value="F:zinc ion binding"/>
    <property type="evidence" value="ECO:0007669"/>
    <property type="project" value="InterPro"/>
</dbReference>
<dbReference type="RefSeq" id="XP_031886337.1">
    <property type="nucleotide sequence ID" value="XM_032034360.1"/>
</dbReference>
<dbReference type="GO" id="GO:0005634">
    <property type="term" value="C:nucleus"/>
    <property type="evidence" value="ECO:0007669"/>
    <property type="project" value="UniProtKB-SubCell"/>
</dbReference>
<dbReference type="InterPro" id="IPR007219">
    <property type="entry name" value="XnlR_reg_dom"/>
</dbReference>
<dbReference type="Pfam" id="PF00172">
    <property type="entry name" value="Zn_clus"/>
    <property type="match status" value="1"/>
</dbReference>
<dbReference type="CDD" id="cd14723">
    <property type="entry name" value="ZIP_Ppr1"/>
    <property type="match status" value="1"/>
</dbReference>
<comment type="caution">
    <text evidence="10">The sequence shown here is derived from an EMBL/GenBank/DDBJ whole genome shotgun (WGS) entry which is preliminary data.</text>
</comment>
<evidence type="ECO:0000256" key="7">
    <source>
        <dbReference type="ARBA" id="ARBA00023242"/>
    </source>
</evidence>
<dbReference type="PROSITE" id="PS50048">
    <property type="entry name" value="ZN2_CY6_FUNGAL_2"/>
    <property type="match status" value="1"/>
</dbReference>
<dbReference type="CDD" id="cd12148">
    <property type="entry name" value="fungal_TF_MHR"/>
    <property type="match status" value="1"/>
</dbReference>
<dbReference type="PANTHER" id="PTHR47782:SF1">
    <property type="entry name" value="PYRIMIDINE PATHWAY REGULATORY PROTEIN 1"/>
    <property type="match status" value="1"/>
</dbReference>
<evidence type="ECO:0000259" key="9">
    <source>
        <dbReference type="PROSITE" id="PS50048"/>
    </source>
</evidence>
<keyword evidence="3" id="KW-0862">Zinc</keyword>
<dbReference type="SMART" id="SM00066">
    <property type="entry name" value="GAL4"/>
    <property type="match status" value="1"/>
</dbReference>
<keyword evidence="6" id="KW-0804">Transcription</keyword>
<comment type="subcellular location">
    <subcellularLocation>
        <location evidence="1">Nucleus</location>
    </subcellularLocation>
</comment>
<evidence type="ECO:0000256" key="5">
    <source>
        <dbReference type="ARBA" id="ARBA00023125"/>
    </source>
</evidence>
<keyword evidence="5" id="KW-0238">DNA-binding</keyword>
<dbReference type="GO" id="GO:0000981">
    <property type="term" value="F:DNA-binding transcription factor activity, RNA polymerase II-specific"/>
    <property type="evidence" value="ECO:0007669"/>
    <property type="project" value="InterPro"/>
</dbReference>
<evidence type="ECO:0000256" key="1">
    <source>
        <dbReference type="ARBA" id="ARBA00004123"/>
    </source>
</evidence>
<sequence>MPPAGSSQPHVTSSRPAPVARANTTACIRCRQKKKRCDQKLPRCRLCELAGVECFGYDAVARRQVPRSYIHSLEDRVAYLELKLREHGIGYEDGATPIQETLLPPQHTPRLPESAVNERNGDFNTPSGGHAEINASSTVTTQPIVPQIQVGAEHEASFTHILMRELMSSRLAPQLHRSRASDPGHQRQQNSSDMAGDLDTSPLSLPTRQIAENLVKEYFQSTSAGMPLLHEPTFRKKLDLIYDMPRVVDMAEDHKTTESRLALFFVLEVFAAALLSMSKNDPARIPIWLADRYHKTAIAALIEAGLPADVEGVQALLLVGQFYYLHPTLWVVWNTVGAAIRLAVELGLHQDPSPEEVDALTLDTRRRTFWVAYAMDRNISVALNMPSCLSDGAINVEFPSDVNDELITIDGIRQGEAHKSGAKLVSLHLFRYRQIQSEMQRVLYEKPSSPYSPVPMDDWQPKMRDRIDEWLRNIPAGDSLNSLDKTVIETFELTHHTALFRLYRPSPNNPNPSGIQLLAATQSVTKMIHLYREFFRRKRLTIYWQSVENVFSAGTTLLFAYTNSAEVREAISSQSFQSLVNTCSSVLWGMVEHFPAFQGKRDAFDTASSRVMMELSHGVTAGESGLIASSSAIDAAHEVQQTRLASLETIDPTNFDISSTSLLDFDDLSMIWEATADLSGTFMPSWV</sequence>
<feature type="region of interest" description="Disordered" evidence="8">
    <location>
        <begin position="175"/>
        <end position="203"/>
    </location>
</feature>
<dbReference type="InParanoid" id="A0A7J6JPE7"/>
<organism evidence="10 11">
    <name type="scientific">Colletotrichum fructicola (strain Nara gc5)</name>
    <name type="common">Anthracnose fungus</name>
    <name type="synonym">Colletotrichum gloeosporioides (strain Nara gc5)</name>
    <dbReference type="NCBI Taxonomy" id="1213859"/>
    <lineage>
        <taxon>Eukaryota</taxon>
        <taxon>Fungi</taxon>
        <taxon>Dikarya</taxon>
        <taxon>Ascomycota</taxon>
        <taxon>Pezizomycotina</taxon>
        <taxon>Sordariomycetes</taxon>
        <taxon>Hypocreomycetidae</taxon>
        <taxon>Glomerellales</taxon>
        <taxon>Glomerellaceae</taxon>
        <taxon>Colletotrichum</taxon>
        <taxon>Colletotrichum gloeosporioides species complex</taxon>
    </lineage>
</organism>
<evidence type="ECO:0000256" key="6">
    <source>
        <dbReference type="ARBA" id="ARBA00023163"/>
    </source>
</evidence>
<dbReference type="GeneID" id="43618375"/>
<keyword evidence="11" id="KW-1185">Reference proteome</keyword>
<dbReference type="InterPro" id="IPR036864">
    <property type="entry name" value="Zn2-C6_fun-type_DNA-bd_sf"/>
</dbReference>
<evidence type="ECO:0000256" key="3">
    <source>
        <dbReference type="ARBA" id="ARBA00022833"/>
    </source>
</evidence>
<protein>
    <submittedName>
        <fullName evidence="10">Positive regulator of purine utilization</fullName>
    </submittedName>
</protein>
<dbReference type="Proteomes" id="UP000011096">
    <property type="component" value="Unassembled WGS sequence"/>
</dbReference>